<keyword evidence="2" id="KW-0548">Nucleotidyltransferase</keyword>
<sequence>MPPRHTPYHPANIAHGSIGAALATQHIQVDFAVIEQVASSQASTLIPKWLPNGKRQGNEWIALNPTRNDKSPGSFKINLSTGKWSDFACGDSGNDITSLYHYINGIGEYRDSMIALGHELGVGVSESTAPKPTNKSTIYAEPPTLWYFRQIKARLKPSKTWSYFNANGDEVSRVLRFEH</sequence>
<keyword evidence="3" id="KW-1185">Reference proteome</keyword>
<dbReference type="GO" id="GO:0008270">
    <property type="term" value="F:zinc ion binding"/>
    <property type="evidence" value="ECO:0007669"/>
    <property type="project" value="InterPro"/>
</dbReference>
<dbReference type="Pfam" id="PF01807">
    <property type="entry name" value="Zn_ribbon_DnaG"/>
    <property type="match status" value="1"/>
</dbReference>
<dbReference type="AlphaFoldDB" id="A0A176RZV7"/>
<dbReference type="EMBL" id="LUTY01001702">
    <property type="protein sequence ID" value="OAD21341.1"/>
    <property type="molecule type" value="Genomic_DNA"/>
</dbReference>
<name>A0A176RZV7_9GAMM</name>
<dbReference type="EC" id="2.7.7.-" evidence="2"/>
<proteinExistence type="predicted"/>
<gene>
    <name evidence="2" type="ORF">THIOM_002896</name>
</gene>
<organism evidence="2 3">
    <name type="scientific">Candidatus Thiomargarita nelsonii</name>
    <dbReference type="NCBI Taxonomy" id="1003181"/>
    <lineage>
        <taxon>Bacteria</taxon>
        <taxon>Pseudomonadati</taxon>
        <taxon>Pseudomonadota</taxon>
        <taxon>Gammaproteobacteria</taxon>
        <taxon>Thiotrichales</taxon>
        <taxon>Thiotrichaceae</taxon>
        <taxon>Thiomargarita</taxon>
    </lineage>
</organism>
<dbReference type="GO" id="GO:0003677">
    <property type="term" value="F:DNA binding"/>
    <property type="evidence" value="ECO:0007669"/>
    <property type="project" value="InterPro"/>
</dbReference>
<dbReference type="SUPFAM" id="SSF57783">
    <property type="entry name" value="Zinc beta-ribbon"/>
    <property type="match status" value="1"/>
</dbReference>
<dbReference type="Proteomes" id="UP000076962">
    <property type="component" value="Unassembled WGS sequence"/>
</dbReference>
<keyword evidence="2" id="KW-0808">Transferase</keyword>
<dbReference type="GO" id="GO:0003899">
    <property type="term" value="F:DNA-directed RNA polymerase activity"/>
    <property type="evidence" value="ECO:0007669"/>
    <property type="project" value="InterPro"/>
</dbReference>
<feature type="domain" description="Zinc finger CHC2-type" evidence="1">
    <location>
        <begin position="54"/>
        <end position="125"/>
    </location>
</feature>
<dbReference type="GO" id="GO:0006260">
    <property type="term" value="P:DNA replication"/>
    <property type="evidence" value="ECO:0007669"/>
    <property type="project" value="InterPro"/>
</dbReference>
<dbReference type="Gene3D" id="3.90.580.10">
    <property type="entry name" value="Zinc finger, CHC2-type domain"/>
    <property type="match status" value="1"/>
</dbReference>
<dbReference type="InterPro" id="IPR002694">
    <property type="entry name" value="Znf_CHC2"/>
</dbReference>
<evidence type="ECO:0000259" key="1">
    <source>
        <dbReference type="Pfam" id="PF01807"/>
    </source>
</evidence>
<accession>A0A176RZV7</accession>
<evidence type="ECO:0000313" key="2">
    <source>
        <dbReference type="EMBL" id="OAD21341.1"/>
    </source>
</evidence>
<feature type="non-terminal residue" evidence="2">
    <location>
        <position position="179"/>
    </location>
</feature>
<evidence type="ECO:0000313" key="3">
    <source>
        <dbReference type="Proteomes" id="UP000076962"/>
    </source>
</evidence>
<dbReference type="InterPro" id="IPR036977">
    <property type="entry name" value="DNA_primase_Znf_CHC2"/>
</dbReference>
<protein>
    <submittedName>
        <fullName evidence="2">Zinc finger, CHC2-type domain protein</fullName>
        <ecNumber evidence="2">2.7.7.-</ecNumber>
    </submittedName>
</protein>
<reference evidence="2 3" key="1">
    <citation type="submission" date="2016-05" db="EMBL/GenBank/DDBJ databases">
        <title>Single-cell genome of chain-forming Candidatus Thiomargarita nelsonii and comparison to other large sulfur-oxidizing bacteria.</title>
        <authorList>
            <person name="Winkel M."/>
            <person name="Salman V."/>
            <person name="Woyke T."/>
            <person name="Schulz-Vogt H."/>
            <person name="Richter M."/>
            <person name="Flood B."/>
            <person name="Bailey J."/>
            <person name="Amann R."/>
            <person name="Mussmann M."/>
        </authorList>
    </citation>
    <scope>NUCLEOTIDE SEQUENCE [LARGE SCALE GENOMIC DNA]</scope>
    <source>
        <strain evidence="2 3">THI036</strain>
    </source>
</reference>
<comment type="caution">
    <text evidence="2">The sequence shown here is derived from an EMBL/GenBank/DDBJ whole genome shotgun (WGS) entry which is preliminary data.</text>
</comment>